<organism evidence="1 2">
    <name type="scientific">Paenibacillus oceani</name>
    <dbReference type="NCBI Taxonomy" id="2772510"/>
    <lineage>
        <taxon>Bacteria</taxon>
        <taxon>Bacillati</taxon>
        <taxon>Bacillota</taxon>
        <taxon>Bacilli</taxon>
        <taxon>Bacillales</taxon>
        <taxon>Paenibacillaceae</taxon>
        <taxon>Paenibacillus</taxon>
    </lineage>
</organism>
<dbReference type="Proteomes" id="UP000639396">
    <property type="component" value="Unassembled WGS sequence"/>
</dbReference>
<gene>
    <name evidence="1" type="ORF">IDH45_21600</name>
</gene>
<keyword evidence="2" id="KW-1185">Reference proteome</keyword>
<accession>A0A927H2L3</accession>
<evidence type="ECO:0000313" key="1">
    <source>
        <dbReference type="EMBL" id="MBD2864589.1"/>
    </source>
</evidence>
<dbReference type="RefSeq" id="WP_190930205.1">
    <property type="nucleotide sequence ID" value="NZ_JACXJA010000030.1"/>
</dbReference>
<reference evidence="1" key="1">
    <citation type="submission" date="2020-09" db="EMBL/GenBank/DDBJ databases">
        <title>A novel bacterium of genus Paenibacillus, isolated from South China Sea.</title>
        <authorList>
            <person name="Huang H."/>
            <person name="Mo K."/>
            <person name="Hu Y."/>
        </authorList>
    </citation>
    <scope>NUCLEOTIDE SEQUENCE</scope>
    <source>
        <strain evidence="1">IB182363</strain>
    </source>
</reference>
<protein>
    <submittedName>
        <fullName evidence="1">DUF2536 family protein</fullName>
    </submittedName>
</protein>
<evidence type="ECO:0000313" key="2">
    <source>
        <dbReference type="Proteomes" id="UP000639396"/>
    </source>
</evidence>
<dbReference type="InterPro" id="IPR019686">
    <property type="entry name" value="DUF2536"/>
</dbReference>
<dbReference type="AlphaFoldDB" id="A0A927H2L3"/>
<sequence>MSFIVERIETKIEFFEAFDLRTLERKIEEQIQNNKALLLDVKSVQHQATFHPQADKMLYTAVVHFAVKQLP</sequence>
<name>A0A927H2L3_9BACL</name>
<dbReference type="Pfam" id="PF10750">
    <property type="entry name" value="DUF2536"/>
    <property type="match status" value="1"/>
</dbReference>
<proteinExistence type="predicted"/>
<comment type="caution">
    <text evidence="1">The sequence shown here is derived from an EMBL/GenBank/DDBJ whole genome shotgun (WGS) entry which is preliminary data.</text>
</comment>
<dbReference type="EMBL" id="JACXJA010000030">
    <property type="protein sequence ID" value="MBD2864589.1"/>
    <property type="molecule type" value="Genomic_DNA"/>
</dbReference>